<evidence type="ECO:0000256" key="2">
    <source>
        <dbReference type="SAM" id="SignalP"/>
    </source>
</evidence>
<dbReference type="HOGENOM" id="CLU_119270_0_0_1"/>
<dbReference type="GeneID" id="5000006"/>
<dbReference type="RefSeq" id="XP_001416034.1">
    <property type="nucleotide sequence ID" value="XM_001415997.1"/>
</dbReference>
<keyword evidence="2" id="KW-0732">Signal</keyword>
<feature type="signal peptide" evidence="2">
    <location>
        <begin position="1"/>
        <end position="28"/>
    </location>
</feature>
<evidence type="ECO:0000256" key="1">
    <source>
        <dbReference type="SAM" id="Phobius"/>
    </source>
</evidence>
<protein>
    <submittedName>
        <fullName evidence="3">Uncharacterized protein</fullName>
    </submittedName>
</protein>
<dbReference type="Proteomes" id="UP000001568">
    <property type="component" value="Chromosome 1"/>
</dbReference>
<feature type="transmembrane region" description="Helical" evidence="1">
    <location>
        <begin position="151"/>
        <end position="176"/>
    </location>
</feature>
<reference evidence="3 4" key="1">
    <citation type="journal article" date="2007" name="Proc. Natl. Acad. Sci. U.S.A.">
        <title>The tiny eukaryote Ostreococcus provides genomic insights into the paradox of plankton speciation.</title>
        <authorList>
            <person name="Palenik B."/>
            <person name="Grimwood J."/>
            <person name="Aerts A."/>
            <person name="Rouze P."/>
            <person name="Salamov A."/>
            <person name="Putnam N."/>
            <person name="Dupont C."/>
            <person name="Jorgensen R."/>
            <person name="Derelle E."/>
            <person name="Rombauts S."/>
            <person name="Zhou K."/>
            <person name="Otillar R."/>
            <person name="Merchant S.S."/>
            <person name="Podell S."/>
            <person name="Gaasterland T."/>
            <person name="Napoli C."/>
            <person name="Gendler K."/>
            <person name="Manuell A."/>
            <person name="Tai V."/>
            <person name="Vallon O."/>
            <person name="Piganeau G."/>
            <person name="Jancek S."/>
            <person name="Heijde M."/>
            <person name="Jabbari K."/>
            <person name="Bowler C."/>
            <person name="Lohr M."/>
            <person name="Robbens S."/>
            <person name="Werner G."/>
            <person name="Dubchak I."/>
            <person name="Pazour G.J."/>
            <person name="Ren Q."/>
            <person name="Paulsen I."/>
            <person name="Delwiche C."/>
            <person name="Schmutz J."/>
            <person name="Rokhsar D."/>
            <person name="Van de Peer Y."/>
            <person name="Moreau H."/>
            <person name="Grigoriev I.V."/>
        </authorList>
    </citation>
    <scope>NUCLEOTIDE SEQUENCE [LARGE SCALE GENOMIC DNA]</scope>
    <source>
        <strain evidence="3 4">CCE9901</strain>
    </source>
</reference>
<dbReference type="KEGG" id="olu:OSTLU_92245"/>
<keyword evidence="4" id="KW-1185">Reference proteome</keyword>
<keyword evidence="1" id="KW-0472">Membrane</keyword>
<dbReference type="OrthoDB" id="498062at2759"/>
<keyword evidence="1" id="KW-0812">Transmembrane</keyword>
<keyword evidence="1" id="KW-1133">Transmembrane helix</keyword>
<dbReference type="AlphaFoldDB" id="A4RS87"/>
<name>A4RS87_OSTLU</name>
<organism evidence="3 4">
    <name type="scientific">Ostreococcus lucimarinus (strain CCE9901)</name>
    <dbReference type="NCBI Taxonomy" id="436017"/>
    <lineage>
        <taxon>Eukaryota</taxon>
        <taxon>Viridiplantae</taxon>
        <taxon>Chlorophyta</taxon>
        <taxon>Mamiellophyceae</taxon>
        <taxon>Mamiellales</taxon>
        <taxon>Bathycoccaceae</taxon>
        <taxon>Ostreococcus</taxon>
    </lineage>
</organism>
<accession>A4RS87</accession>
<evidence type="ECO:0000313" key="3">
    <source>
        <dbReference type="EMBL" id="ABO94326.1"/>
    </source>
</evidence>
<feature type="chain" id="PRO_5002672841" evidence="2">
    <location>
        <begin position="29"/>
        <end position="198"/>
    </location>
</feature>
<evidence type="ECO:0000313" key="4">
    <source>
        <dbReference type="Proteomes" id="UP000001568"/>
    </source>
</evidence>
<dbReference type="EMBL" id="CP000581">
    <property type="protein sequence ID" value="ABO94326.1"/>
    <property type="molecule type" value="Genomic_DNA"/>
</dbReference>
<feature type="non-terminal residue" evidence="3">
    <location>
        <position position="1"/>
    </location>
</feature>
<dbReference type="OMA" id="ERSVCAM"/>
<proteinExistence type="predicted"/>
<sequence length="198" mass="21571">LDAAEFACRCISLYIILVLSSDPPCADSSTLRAVQKVSTTRHHDARALAIAMATTSAMTIERSVCAMRARSSSSTSTRTTARSRATVAVKKNVYSRTSVVVARAYGDDDENMRVKGRMPQEGDRVGDREDPDLYIGTYSNFFTDPAQIKGVVVFCAFLLSFFSLGNIGAAILLPILYGTDDTLGDFCIQSLIFGYYCN</sequence>
<gene>
    <name evidence="3" type="ORF">OSTLU_92245</name>
</gene>